<dbReference type="AlphaFoldDB" id="A0A0E9VX12"/>
<reference evidence="1" key="1">
    <citation type="submission" date="2014-11" db="EMBL/GenBank/DDBJ databases">
        <authorList>
            <person name="Amaro Gonzalez C."/>
        </authorList>
    </citation>
    <scope>NUCLEOTIDE SEQUENCE</scope>
</reference>
<sequence>MSISGSVVATGYAKRRAIGQKRLAVIPLCGTPALPLLYYIHRRLGWSPNTTNLARKLREPSIDLLGFSTRGITQHASSPQSKA</sequence>
<name>A0A0E9VX12_ANGAN</name>
<dbReference type="EMBL" id="GBXM01025971">
    <property type="protein sequence ID" value="JAH82606.1"/>
    <property type="molecule type" value="Transcribed_RNA"/>
</dbReference>
<accession>A0A0E9VX12</accession>
<evidence type="ECO:0000313" key="1">
    <source>
        <dbReference type="EMBL" id="JAH82606.1"/>
    </source>
</evidence>
<organism evidence="1">
    <name type="scientific">Anguilla anguilla</name>
    <name type="common">European freshwater eel</name>
    <name type="synonym">Muraena anguilla</name>
    <dbReference type="NCBI Taxonomy" id="7936"/>
    <lineage>
        <taxon>Eukaryota</taxon>
        <taxon>Metazoa</taxon>
        <taxon>Chordata</taxon>
        <taxon>Craniata</taxon>
        <taxon>Vertebrata</taxon>
        <taxon>Euteleostomi</taxon>
        <taxon>Actinopterygii</taxon>
        <taxon>Neopterygii</taxon>
        <taxon>Teleostei</taxon>
        <taxon>Anguilliformes</taxon>
        <taxon>Anguillidae</taxon>
        <taxon>Anguilla</taxon>
    </lineage>
</organism>
<reference evidence="1" key="2">
    <citation type="journal article" date="2015" name="Fish Shellfish Immunol.">
        <title>Early steps in the European eel (Anguilla anguilla)-Vibrio vulnificus interaction in the gills: Role of the RtxA13 toxin.</title>
        <authorList>
            <person name="Callol A."/>
            <person name="Pajuelo D."/>
            <person name="Ebbesson L."/>
            <person name="Teles M."/>
            <person name="MacKenzie S."/>
            <person name="Amaro C."/>
        </authorList>
    </citation>
    <scope>NUCLEOTIDE SEQUENCE</scope>
</reference>
<protein>
    <submittedName>
        <fullName evidence="1">Uncharacterized protein</fullName>
    </submittedName>
</protein>
<proteinExistence type="predicted"/>